<evidence type="ECO:0000313" key="3">
    <source>
        <dbReference type="EMBL" id="SHM13930.1"/>
    </source>
</evidence>
<feature type="domain" description="Glycosyl transferase family 1" evidence="1">
    <location>
        <begin position="189"/>
        <end position="348"/>
    </location>
</feature>
<accession>A0A1M7GCA6</accession>
<dbReference type="SUPFAM" id="SSF53756">
    <property type="entry name" value="UDP-Glycosyltransferase/glycogen phosphorylase"/>
    <property type="match status" value="1"/>
</dbReference>
<organism evidence="3 4">
    <name type="scientific">Ruminococcus flavefaciens</name>
    <dbReference type="NCBI Taxonomy" id="1265"/>
    <lineage>
        <taxon>Bacteria</taxon>
        <taxon>Bacillati</taxon>
        <taxon>Bacillota</taxon>
        <taxon>Clostridia</taxon>
        <taxon>Eubacteriales</taxon>
        <taxon>Oscillospiraceae</taxon>
        <taxon>Ruminococcus</taxon>
    </lineage>
</organism>
<dbReference type="Pfam" id="PF00534">
    <property type="entry name" value="Glycos_transf_1"/>
    <property type="match status" value="1"/>
</dbReference>
<dbReference type="PANTHER" id="PTHR45947">
    <property type="entry name" value="SULFOQUINOVOSYL TRANSFERASE SQD2"/>
    <property type="match status" value="1"/>
</dbReference>
<dbReference type="Pfam" id="PF13439">
    <property type="entry name" value="Glyco_transf_4"/>
    <property type="match status" value="1"/>
</dbReference>
<reference evidence="3 4" key="1">
    <citation type="submission" date="2016-11" db="EMBL/GenBank/DDBJ databases">
        <authorList>
            <person name="Jaros S."/>
            <person name="Januszkiewicz K."/>
            <person name="Wedrychowicz H."/>
        </authorList>
    </citation>
    <scope>NUCLEOTIDE SEQUENCE [LARGE SCALE GENOMIC DNA]</scope>
    <source>
        <strain evidence="3 4">Y1</strain>
    </source>
</reference>
<dbReference type="InterPro" id="IPR028098">
    <property type="entry name" value="Glyco_trans_4-like_N"/>
</dbReference>
<proteinExistence type="predicted"/>
<evidence type="ECO:0000313" key="4">
    <source>
        <dbReference type="Proteomes" id="UP000184394"/>
    </source>
</evidence>
<dbReference type="EMBL" id="FRCT01000001">
    <property type="protein sequence ID" value="SHM13930.1"/>
    <property type="molecule type" value="Genomic_DNA"/>
</dbReference>
<evidence type="ECO:0000259" key="1">
    <source>
        <dbReference type="Pfam" id="PF00534"/>
    </source>
</evidence>
<gene>
    <name evidence="3" type="ORF">SAMN04487860_101210</name>
</gene>
<keyword evidence="3" id="KW-0808">Transferase</keyword>
<dbReference type="InterPro" id="IPR001296">
    <property type="entry name" value="Glyco_trans_1"/>
</dbReference>
<dbReference type="Gene3D" id="3.40.50.2000">
    <property type="entry name" value="Glycogen Phosphorylase B"/>
    <property type="match status" value="2"/>
</dbReference>
<dbReference type="RefSeq" id="WP_072947865.1">
    <property type="nucleotide sequence ID" value="NZ_FRCT01000001.1"/>
</dbReference>
<dbReference type="OrthoDB" id="3199616at2"/>
<dbReference type="AlphaFoldDB" id="A0A1M7GCA6"/>
<dbReference type="Proteomes" id="UP000184394">
    <property type="component" value="Unassembled WGS sequence"/>
</dbReference>
<dbReference type="GO" id="GO:0016757">
    <property type="term" value="F:glycosyltransferase activity"/>
    <property type="evidence" value="ECO:0007669"/>
    <property type="project" value="InterPro"/>
</dbReference>
<dbReference type="InterPro" id="IPR050194">
    <property type="entry name" value="Glycosyltransferase_grp1"/>
</dbReference>
<protein>
    <submittedName>
        <fullName evidence="3">Glycosyltransferase involved in cell wall bisynthesis</fullName>
    </submittedName>
</protein>
<feature type="domain" description="Glycosyltransferase subfamily 4-like N-terminal" evidence="2">
    <location>
        <begin position="15"/>
        <end position="177"/>
    </location>
</feature>
<dbReference type="PANTHER" id="PTHR45947:SF3">
    <property type="entry name" value="SULFOQUINOVOSYL TRANSFERASE SQD2"/>
    <property type="match status" value="1"/>
</dbReference>
<evidence type="ECO:0000259" key="2">
    <source>
        <dbReference type="Pfam" id="PF13439"/>
    </source>
</evidence>
<name>A0A1M7GCA6_RUMFL</name>
<sequence>MKTVLVLAPNVKPYPGGAEIYISNLIEHLPAEEWRVICVTENVPEIKRKNISYIPLIADIERIRSNKTVTWREMYFSLFDQLVELENEKIDIIHANSMEACIIGKILSIQMKAPLVATIHEHMPELKSFGRGRVGLIFDNLAPDAIIAPSSYYFNRTAAYGYDESRIYKVMHGIDAEEFTGFRSKIDLRKKDALNILFVGRVYETKGLYYLVKALVNCDIPVNYHLNVVGPITDASYKEKIDDLVCEYGISDKISFTGAVSPDMVKEYMSASDLMIAPSLDEGFGLAIVEAIFMHIPVIAAKVGGIVDIITDRKEGLLFEPKDVSGLIKCIQTFISDPAMIKKYEKNAFIKASALFRIERMAKETAGVYRKVIKKWEN</sequence>
<dbReference type="CDD" id="cd03801">
    <property type="entry name" value="GT4_PimA-like"/>
    <property type="match status" value="1"/>
</dbReference>